<feature type="transmembrane region" description="Helical" evidence="1">
    <location>
        <begin position="27"/>
        <end position="49"/>
    </location>
</feature>
<keyword evidence="3" id="KW-1185">Reference proteome</keyword>
<sequence>MSIIGLIMGGIGLITLSDNRSMLLVRVGISILLIGIMTVITNIIISTYIKQQTPIEFQGRISATTSTLASIMSPIGSPIGIIIYGYTFAHLSPTVIYIYSGLIISTISLISKAKKHAQL</sequence>
<protein>
    <recommendedName>
        <fullName evidence="4">Major facilitator superfamily (MFS) profile domain-containing protein</fullName>
    </recommendedName>
</protein>
<keyword evidence="1" id="KW-1133">Transmembrane helix</keyword>
<keyword evidence="1" id="KW-0812">Transmembrane</keyword>
<keyword evidence="1" id="KW-0472">Membrane</keyword>
<organism evidence="2 3">
    <name type="scientific">Holzapfeliella saturejae</name>
    <dbReference type="NCBI Taxonomy" id="3082953"/>
    <lineage>
        <taxon>Bacteria</taxon>
        <taxon>Bacillati</taxon>
        <taxon>Bacillota</taxon>
        <taxon>Bacilli</taxon>
        <taxon>Lactobacillales</taxon>
        <taxon>Lactobacillaceae</taxon>
        <taxon>Holzapfeliella</taxon>
    </lineage>
</organism>
<name>A0ABU8SI09_9LACO</name>
<dbReference type="InterPro" id="IPR036259">
    <property type="entry name" value="MFS_trans_sf"/>
</dbReference>
<dbReference type="Proteomes" id="UP001377804">
    <property type="component" value="Unassembled WGS sequence"/>
</dbReference>
<proteinExistence type="predicted"/>
<dbReference type="SUPFAM" id="SSF103473">
    <property type="entry name" value="MFS general substrate transporter"/>
    <property type="match status" value="1"/>
</dbReference>
<dbReference type="Gene3D" id="1.20.1250.20">
    <property type="entry name" value="MFS general substrate transporter like domains"/>
    <property type="match status" value="1"/>
</dbReference>
<dbReference type="EMBL" id="JAWMWG010000005">
    <property type="protein sequence ID" value="MEJ6348964.1"/>
    <property type="molecule type" value="Genomic_DNA"/>
</dbReference>
<gene>
    <name evidence="2" type="ORF">R4Y45_06995</name>
</gene>
<evidence type="ECO:0008006" key="4">
    <source>
        <dbReference type="Google" id="ProtNLM"/>
    </source>
</evidence>
<evidence type="ECO:0000313" key="3">
    <source>
        <dbReference type="Proteomes" id="UP001377804"/>
    </source>
</evidence>
<evidence type="ECO:0000256" key="1">
    <source>
        <dbReference type="SAM" id="Phobius"/>
    </source>
</evidence>
<feature type="transmembrane region" description="Helical" evidence="1">
    <location>
        <begin position="61"/>
        <end position="84"/>
    </location>
</feature>
<feature type="transmembrane region" description="Helical" evidence="1">
    <location>
        <begin position="90"/>
        <end position="110"/>
    </location>
</feature>
<accession>A0ABU8SI09</accession>
<dbReference type="RefSeq" id="WP_339970468.1">
    <property type="nucleotide sequence ID" value="NZ_JAWMWG010000005.1"/>
</dbReference>
<comment type="caution">
    <text evidence="2">The sequence shown here is derived from an EMBL/GenBank/DDBJ whole genome shotgun (WGS) entry which is preliminary data.</text>
</comment>
<reference evidence="2 3" key="1">
    <citation type="submission" date="2023-10" db="EMBL/GenBank/DDBJ databases">
        <title>Holzapfeliella saturejae sp. nov. isolated from Satureja montana flowers.</title>
        <authorList>
            <person name="Alcantara C."/>
            <person name="Zuniga M."/>
            <person name="Landete J.M."/>
            <person name="Monedero V."/>
        </authorList>
    </citation>
    <scope>NUCLEOTIDE SEQUENCE [LARGE SCALE GENOMIC DNA]</scope>
    <source>
        <strain evidence="2 3">He02</strain>
    </source>
</reference>
<evidence type="ECO:0000313" key="2">
    <source>
        <dbReference type="EMBL" id="MEJ6348964.1"/>
    </source>
</evidence>